<dbReference type="InterPro" id="IPR010730">
    <property type="entry name" value="HET"/>
</dbReference>
<name>A0A7C8IVF2_9PEZI</name>
<dbReference type="PANTHER" id="PTHR33112:SF1">
    <property type="entry name" value="HETEROKARYON INCOMPATIBILITY DOMAIN-CONTAINING PROTEIN"/>
    <property type="match status" value="1"/>
</dbReference>
<dbReference type="InParanoid" id="A0A7C8IVF2"/>
<dbReference type="Proteomes" id="UP000481858">
    <property type="component" value="Unassembled WGS sequence"/>
</dbReference>
<dbReference type="OrthoDB" id="5428863at2759"/>
<keyword evidence="3" id="KW-1185">Reference proteome</keyword>
<protein>
    <recommendedName>
        <fullName evidence="1">Heterokaryon incompatibility domain-containing protein</fullName>
    </recommendedName>
</protein>
<dbReference type="EMBL" id="WUBL01000002">
    <property type="protein sequence ID" value="KAF2973281.1"/>
    <property type="molecule type" value="Genomic_DNA"/>
</dbReference>
<comment type="caution">
    <text evidence="2">The sequence shown here is derived from an EMBL/GenBank/DDBJ whole genome shotgun (WGS) entry which is preliminary data.</text>
</comment>
<proteinExistence type="predicted"/>
<organism evidence="2 3">
    <name type="scientific">Xylaria multiplex</name>
    <dbReference type="NCBI Taxonomy" id="323545"/>
    <lineage>
        <taxon>Eukaryota</taxon>
        <taxon>Fungi</taxon>
        <taxon>Dikarya</taxon>
        <taxon>Ascomycota</taxon>
        <taxon>Pezizomycotina</taxon>
        <taxon>Sordariomycetes</taxon>
        <taxon>Xylariomycetidae</taxon>
        <taxon>Xylariales</taxon>
        <taxon>Xylariaceae</taxon>
        <taxon>Xylaria</taxon>
    </lineage>
</organism>
<dbReference type="AlphaFoldDB" id="A0A7C8IVF2"/>
<reference evidence="2 3" key="1">
    <citation type="submission" date="2019-12" db="EMBL/GenBank/DDBJ databases">
        <title>Draft genome sequence of the ascomycete Xylaria multiplex DSM 110363.</title>
        <authorList>
            <person name="Buettner E."/>
            <person name="Kellner H."/>
        </authorList>
    </citation>
    <scope>NUCLEOTIDE SEQUENCE [LARGE SCALE GENOMIC DNA]</scope>
    <source>
        <strain evidence="2 3">DSM 110363</strain>
    </source>
</reference>
<sequence>MSIPRPADDNGNDADMNLETLCKQCQEVEWPTLPDWDSFKSSQASTVSLHARGSKVVRVFRERSRTRLVNSSCRVCSLVGHLANPQIPDSQPVNIVLEACGGLGKIYSSEGESVAKVAVRSPGTGMTQTHGDERDYTRFILAHRSKNNEAVGIRNLKSSGVNYEFCNQALQNCLKNHEQCRSPRNTVKNLRVIDVDTTEVVIPDQLDFEYIALSYVWGDCNDSSAEERSPVVQDAIVATKGLGRKYLWVDRYCIDQEENSPHKKEMIIQMDQIYANAYATIIAPFGTSARDRLPGVGGPSRYQGRATIGEIQLVEISSTGSDTLKLSKWATRGWTFQEGFLSTRRLIFMKDQVFFLCNTKFGKETETSYGHNPFETMNLKHQISMVGRHSDPVVASFRWMIPHTEDTKPFWALQTFLEPLIKAYSERNLSMDSDSLKAFLGILKYYESEVVDDEGPVSHFWGVPLKRMGKLLHFHLMWISDSILNRRSTLPSWSWSGWGGPIQFLDNGNSRLEIRPVPGDSWDPDMSTRFEGSATRSIVRIGVRHENRLIDLQMFIRNHPSTNIEEGDPKELAIASFIVPLRFCSNTYSTIQLSGPGSSATERLEGPVTLLKFAVRPGVFLGVPVLFNREYDDNSQKLGLVLPENGQFSDGCIYSIIILHAREDGKISLEL</sequence>
<evidence type="ECO:0000313" key="2">
    <source>
        <dbReference type="EMBL" id="KAF2973281.1"/>
    </source>
</evidence>
<gene>
    <name evidence="2" type="ORF">GQX73_g408</name>
</gene>
<dbReference type="PANTHER" id="PTHR33112">
    <property type="entry name" value="DOMAIN PROTEIN, PUTATIVE-RELATED"/>
    <property type="match status" value="1"/>
</dbReference>
<accession>A0A7C8IVF2</accession>
<dbReference type="Pfam" id="PF06985">
    <property type="entry name" value="HET"/>
    <property type="match status" value="1"/>
</dbReference>
<feature type="domain" description="Heterokaryon incompatibility" evidence="1">
    <location>
        <begin position="210"/>
        <end position="338"/>
    </location>
</feature>
<evidence type="ECO:0000313" key="3">
    <source>
        <dbReference type="Proteomes" id="UP000481858"/>
    </source>
</evidence>
<evidence type="ECO:0000259" key="1">
    <source>
        <dbReference type="Pfam" id="PF06985"/>
    </source>
</evidence>